<feature type="compositionally biased region" description="Basic and acidic residues" evidence="1">
    <location>
        <begin position="19"/>
        <end position="32"/>
    </location>
</feature>
<reference evidence="2 3" key="1">
    <citation type="submission" date="2021-07" db="EMBL/GenBank/DDBJ databases">
        <authorList>
            <person name="Palmer J.M."/>
        </authorList>
    </citation>
    <scope>NUCLEOTIDE SEQUENCE [LARGE SCALE GENOMIC DNA]</scope>
    <source>
        <strain evidence="2 3">AT_MEX2019</strain>
        <tissue evidence="2">Muscle</tissue>
    </source>
</reference>
<name>A0ABU7ANC3_9TELE</name>
<dbReference type="Proteomes" id="UP001345963">
    <property type="component" value="Unassembled WGS sequence"/>
</dbReference>
<dbReference type="EMBL" id="JAHUTI010021127">
    <property type="protein sequence ID" value="MED6239266.1"/>
    <property type="molecule type" value="Genomic_DNA"/>
</dbReference>
<evidence type="ECO:0000256" key="1">
    <source>
        <dbReference type="SAM" id="MobiDB-lite"/>
    </source>
</evidence>
<gene>
    <name evidence="2" type="ORF">ATANTOWER_004219</name>
</gene>
<accession>A0ABU7ANC3</accession>
<evidence type="ECO:0000313" key="2">
    <source>
        <dbReference type="EMBL" id="MED6239266.1"/>
    </source>
</evidence>
<protein>
    <submittedName>
        <fullName evidence="2">Uncharacterized protein</fullName>
    </submittedName>
</protein>
<proteinExistence type="predicted"/>
<sequence>MPPFSIYVKRFSPSPAPSESHRQLFTDSEWRRRREMPHKSGSQKRKEKKLRQEKDTKSRQYATQFFHWKVNKSMEAKF</sequence>
<feature type="region of interest" description="Disordered" evidence="1">
    <location>
        <begin position="1"/>
        <end position="61"/>
    </location>
</feature>
<feature type="compositionally biased region" description="Basic residues" evidence="1">
    <location>
        <begin position="33"/>
        <end position="49"/>
    </location>
</feature>
<comment type="caution">
    <text evidence="2">The sequence shown here is derived from an EMBL/GenBank/DDBJ whole genome shotgun (WGS) entry which is preliminary data.</text>
</comment>
<evidence type="ECO:0000313" key="3">
    <source>
        <dbReference type="Proteomes" id="UP001345963"/>
    </source>
</evidence>
<organism evidence="2 3">
    <name type="scientific">Ataeniobius toweri</name>
    <dbReference type="NCBI Taxonomy" id="208326"/>
    <lineage>
        <taxon>Eukaryota</taxon>
        <taxon>Metazoa</taxon>
        <taxon>Chordata</taxon>
        <taxon>Craniata</taxon>
        <taxon>Vertebrata</taxon>
        <taxon>Euteleostomi</taxon>
        <taxon>Actinopterygii</taxon>
        <taxon>Neopterygii</taxon>
        <taxon>Teleostei</taxon>
        <taxon>Neoteleostei</taxon>
        <taxon>Acanthomorphata</taxon>
        <taxon>Ovalentaria</taxon>
        <taxon>Atherinomorphae</taxon>
        <taxon>Cyprinodontiformes</taxon>
        <taxon>Goodeidae</taxon>
        <taxon>Ataeniobius</taxon>
    </lineage>
</organism>
<keyword evidence="3" id="KW-1185">Reference proteome</keyword>